<evidence type="ECO:0000313" key="2">
    <source>
        <dbReference type="Proteomes" id="UP001365542"/>
    </source>
</evidence>
<protein>
    <submittedName>
        <fullName evidence="1">Uncharacterized protein</fullName>
    </submittedName>
</protein>
<sequence>MNDLTSRTLNLIATHITTPDPESTLGSDYISIPSISPEEADLIRERLVKSPTFQQLTGRFNYDGEFSQIRITKPDALINTPARWLQAQETYWKARGMLPDTYDNDVTSLCGIEFKGFNLPHTSTTKTPNFSLMPWSSLFPSIVVETGHTQPLTDLERDKEIWKTSTNGQTKVVLITKFTKTARGTVSCFVDIHRVNGLGGVGICSRFTIFPPPPDNAEQSYPISLGEVYGGECPDGIDPDVELPFNISELRNMCRQTMMGLNFIPDS</sequence>
<name>A0AAV9XFM0_9PEZI</name>
<gene>
    <name evidence="1" type="ORF">TWF694_009201</name>
</gene>
<organism evidence="1 2">
    <name type="scientific">Orbilia ellipsospora</name>
    <dbReference type="NCBI Taxonomy" id="2528407"/>
    <lineage>
        <taxon>Eukaryota</taxon>
        <taxon>Fungi</taxon>
        <taxon>Dikarya</taxon>
        <taxon>Ascomycota</taxon>
        <taxon>Pezizomycotina</taxon>
        <taxon>Orbiliomycetes</taxon>
        <taxon>Orbiliales</taxon>
        <taxon>Orbiliaceae</taxon>
        <taxon>Orbilia</taxon>
    </lineage>
</organism>
<keyword evidence="2" id="KW-1185">Reference proteome</keyword>
<comment type="caution">
    <text evidence="1">The sequence shown here is derived from an EMBL/GenBank/DDBJ whole genome shotgun (WGS) entry which is preliminary data.</text>
</comment>
<dbReference type="AlphaFoldDB" id="A0AAV9XFM0"/>
<dbReference type="Proteomes" id="UP001365542">
    <property type="component" value="Unassembled WGS sequence"/>
</dbReference>
<accession>A0AAV9XFM0</accession>
<evidence type="ECO:0000313" key="1">
    <source>
        <dbReference type="EMBL" id="KAK6540402.1"/>
    </source>
</evidence>
<dbReference type="EMBL" id="JAVHJO010000005">
    <property type="protein sequence ID" value="KAK6540402.1"/>
    <property type="molecule type" value="Genomic_DNA"/>
</dbReference>
<proteinExistence type="predicted"/>
<reference evidence="1 2" key="1">
    <citation type="submission" date="2019-10" db="EMBL/GenBank/DDBJ databases">
        <authorList>
            <person name="Palmer J.M."/>
        </authorList>
    </citation>
    <scope>NUCLEOTIDE SEQUENCE [LARGE SCALE GENOMIC DNA]</scope>
    <source>
        <strain evidence="1 2">TWF694</strain>
    </source>
</reference>